<dbReference type="EMBL" id="JBIRGH010000018">
    <property type="protein sequence ID" value="MFH8587779.1"/>
    <property type="molecule type" value="Genomic_DNA"/>
</dbReference>
<sequence length="57" mass="6211">MAGRLAHLPTGWRAEVVRRTISGEGDLIANIANAQMSINILRSVWGIDVHDMGLPDD</sequence>
<gene>
    <name evidence="1" type="ORF">ACH4GP_25830</name>
</gene>
<comment type="caution">
    <text evidence="1">The sequence shown here is derived from an EMBL/GenBank/DDBJ whole genome shotgun (WGS) entry which is preliminary data.</text>
</comment>
<keyword evidence="2" id="KW-1185">Reference proteome</keyword>
<accession>A0ABW7RI98</accession>
<organism evidence="1 2">
    <name type="scientific">Streptomyces celluloflavus</name>
    <dbReference type="NCBI Taxonomy" id="58344"/>
    <lineage>
        <taxon>Bacteria</taxon>
        <taxon>Bacillati</taxon>
        <taxon>Actinomycetota</taxon>
        <taxon>Actinomycetes</taxon>
        <taxon>Kitasatosporales</taxon>
        <taxon>Streptomycetaceae</taxon>
        <taxon>Streptomyces</taxon>
    </lineage>
</organism>
<dbReference type="RefSeq" id="WP_367430771.1">
    <property type="nucleotide sequence ID" value="NZ_CP108413.1"/>
</dbReference>
<proteinExistence type="predicted"/>
<evidence type="ECO:0000313" key="2">
    <source>
        <dbReference type="Proteomes" id="UP001610990"/>
    </source>
</evidence>
<name>A0ABW7RI98_9ACTN</name>
<protein>
    <submittedName>
        <fullName evidence="1">Uncharacterized protein</fullName>
    </submittedName>
</protein>
<evidence type="ECO:0000313" key="1">
    <source>
        <dbReference type="EMBL" id="MFH8587779.1"/>
    </source>
</evidence>
<dbReference type="Proteomes" id="UP001610990">
    <property type="component" value="Unassembled WGS sequence"/>
</dbReference>
<reference evidence="1 2" key="1">
    <citation type="submission" date="2024-10" db="EMBL/GenBank/DDBJ databases">
        <title>The Natural Products Discovery Center: Release of the First 8490 Sequenced Strains for Exploring Actinobacteria Biosynthetic Diversity.</title>
        <authorList>
            <person name="Kalkreuter E."/>
            <person name="Kautsar S.A."/>
            <person name="Yang D."/>
            <person name="Bader C.D."/>
            <person name="Teijaro C.N."/>
            <person name="Fluegel L."/>
            <person name="Davis C.M."/>
            <person name="Simpson J.R."/>
            <person name="Lauterbach L."/>
            <person name="Steele A.D."/>
            <person name="Gui C."/>
            <person name="Meng S."/>
            <person name="Li G."/>
            <person name="Viehrig K."/>
            <person name="Ye F."/>
            <person name="Su P."/>
            <person name="Kiefer A.F."/>
            <person name="Nichols A."/>
            <person name="Cepeda A.J."/>
            <person name="Yan W."/>
            <person name="Fan B."/>
            <person name="Jiang Y."/>
            <person name="Adhikari A."/>
            <person name="Zheng C.-J."/>
            <person name="Schuster L."/>
            <person name="Cowan T.M."/>
            <person name="Smanski M.J."/>
            <person name="Chevrette M.G."/>
            <person name="De Carvalho L.P.S."/>
            <person name="Shen B."/>
        </authorList>
    </citation>
    <scope>NUCLEOTIDE SEQUENCE [LARGE SCALE GENOMIC DNA]</scope>
    <source>
        <strain evidence="1 2">NPDC018013</strain>
    </source>
</reference>